<dbReference type="EMBL" id="JAPMOS010000076">
    <property type="protein sequence ID" value="KAJ4456280.1"/>
    <property type="molecule type" value="Genomic_DNA"/>
</dbReference>
<accession>A0ABQ8UAE9</accession>
<evidence type="ECO:0000313" key="4">
    <source>
        <dbReference type="Proteomes" id="UP001141327"/>
    </source>
</evidence>
<keyword evidence="4" id="KW-1185">Reference proteome</keyword>
<name>A0ABQ8UAE9_9EUKA</name>
<dbReference type="Pfam" id="PF02204">
    <property type="entry name" value="VPS9"/>
    <property type="match status" value="1"/>
</dbReference>
<feature type="region of interest" description="Disordered" evidence="1">
    <location>
        <begin position="594"/>
        <end position="673"/>
    </location>
</feature>
<evidence type="ECO:0000256" key="1">
    <source>
        <dbReference type="SAM" id="MobiDB-lite"/>
    </source>
</evidence>
<reference evidence="3" key="1">
    <citation type="journal article" date="2022" name="bioRxiv">
        <title>Genomics of Preaxostyla Flagellates Illuminates Evolutionary Transitions and the Path Towards Mitochondrial Loss.</title>
        <authorList>
            <person name="Novak L.V.F."/>
            <person name="Treitli S.C."/>
            <person name="Pyrih J."/>
            <person name="Halakuc P."/>
            <person name="Pipaliya S.V."/>
            <person name="Vacek V."/>
            <person name="Brzon O."/>
            <person name="Soukal P."/>
            <person name="Eme L."/>
            <person name="Dacks J.B."/>
            <person name="Karnkowska A."/>
            <person name="Elias M."/>
            <person name="Hampl V."/>
        </authorList>
    </citation>
    <scope>NUCLEOTIDE SEQUENCE</scope>
    <source>
        <strain evidence="3">RCP-MX</strain>
    </source>
</reference>
<organism evidence="3 4">
    <name type="scientific">Paratrimastix pyriformis</name>
    <dbReference type="NCBI Taxonomy" id="342808"/>
    <lineage>
        <taxon>Eukaryota</taxon>
        <taxon>Metamonada</taxon>
        <taxon>Preaxostyla</taxon>
        <taxon>Paratrimastigidae</taxon>
        <taxon>Paratrimastix</taxon>
    </lineage>
</organism>
<sequence length="929" mass="98242">MSPGDSSTLSGKVGSVLLQVLGGTAPRTIFLRFAMSEKSSLLEFERLHNPLLLELSKFPDLVDALIGGSVLFLPLSESLKGVFVTRELAKSHIGSNDPASSEPDTDYSTLTGCSVHVNLAENSISVESALSKAHKNFICLRKETIKTSIIPSDQPIPVFVISEPIQFDNLDPVKGGRMPLFSKHLTPSDDFAAARASLSASTWSVVEPDSSFLINQAYHNIANLVGLPDEQVHVLRAQVHGFSRTLLGLPHNPVQLAQHVKTFFTSTLSHLAIGKPELLAESTALSDSLERCLFLLPRVYDALVAIDEKLDLALSRRCVELRFIRPEHLDLHIPAHGDPAHEQWEQAKTLLRDQLNRQKVPFEKLQCIASCSRLILELCSSTRMGKAVSADDFLPMLIYCIMRSNPPNLRSNIAFINTYISEGHLQSEAAYQLCSLLSAVTFIEKAQAENFTIDPDVYQRQLAHTRQMMGCPQPGRPDGEEEGFTVDDDNNDDQSASPPPRDADDGASHGDGRGSSAAGGEMSAEAIGDGVDGLAAGRGVSAPAESTTAMEPTSPVLIVSSSREALVPLVPLPPHEDPLAQPPPTIRRAHRRANTTVSANPAPSTAVLSPRDASPARSPAAALVASGRERDEASQAAVSPGARSNASPQRRVSPTRPPPFLASTGTAVHPAPSSAMPRAGVVLTPRFIAPAGNVPPLVAAAAAAGGKTPVMGKSISVAQFPAPRSAASTPHPALLVGSAPQPAAFRLAAADEFDPLAESHQPPSMLSPPQPQTPFFHARGGAAQSPPHDPVSACPRHPPPRPSPIPGFRVSLPPDSPKSQAPLGGFAADEEPDRPQPHLAIPTTATVVTTATATTITTAAATTTTTTTTTAAAAAAVPANELVNGSCVEQAAGGGGVEAELARWREFYGRAVRVFGQIMANQQQQQPPL</sequence>
<dbReference type="PANTHER" id="PTHR23101:SF25">
    <property type="entry name" value="GTPASE-ACTIVATING PROTEIN AND VPS9 DOMAIN-CONTAINING PROTEIN 1"/>
    <property type="match status" value="1"/>
</dbReference>
<dbReference type="InterPro" id="IPR037191">
    <property type="entry name" value="VPS9_dom_sf"/>
</dbReference>
<dbReference type="PANTHER" id="PTHR23101">
    <property type="entry name" value="RAB GDP/GTP EXCHANGE FACTOR"/>
    <property type="match status" value="1"/>
</dbReference>
<feature type="compositionally biased region" description="Polar residues" evidence="1">
    <location>
        <begin position="642"/>
        <end position="652"/>
    </location>
</feature>
<dbReference type="SMART" id="SM00167">
    <property type="entry name" value="VPS9"/>
    <property type="match status" value="1"/>
</dbReference>
<comment type="caution">
    <text evidence="3">The sequence shown here is derived from an EMBL/GenBank/DDBJ whole genome shotgun (WGS) entry which is preliminary data.</text>
</comment>
<feature type="domain" description="VPS9" evidence="2">
    <location>
        <begin position="308"/>
        <end position="452"/>
    </location>
</feature>
<evidence type="ECO:0000313" key="3">
    <source>
        <dbReference type="EMBL" id="KAJ4456280.1"/>
    </source>
</evidence>
<dbReference type="SUPFAM" id="SSF109993">
    <property type="entry name" value="VPS9 domain"/>
    <property type="match status" value="1"/>
</dbReference>
<feature type="compositionally biased region" description="Polar residues" evidence="1">
    <location>
        <begin position="594"/>
        <end position="607"/>
    </location>
</feature>
<protein>
    <submittedName>
        <fullName evidence="3">Vacuolar sorting protein 9</fullName>
    </submittedName>
</protein>
<feature type="compositionally biased region" description="Basic and acidic residues" evidence="1">
    <location>
        <begin position="501"/>
        <end position="512"/>
    </location>
</feature>
<feature type="region of interest" description="Disordered" evidence="1">
    <location>
        <begin position="468"/>
        <end position="522"/>
    </location>
</feature>
<dbReference type="Proteomes" id="UP001141327">
    <property type="component" value="Unassembled WGS sequence"/>
</dbReference>
<dbReference type="Gene3D" id="1.20.1050.80">
    <property type="entry name" value="VPS9 domain"/>
    <property type="match status" value="1"/>
</dbReference>
<evidence type="ECO:0000259" key="2">
    <source>
        <dbReference type="PROSITE" id="PS51205"/>
    </source>
</evidence>
<feature type="compositionally biased region" description="Low complexity" evidence="1">
    <location>
        <begin position="608"/>
        <end position="626"/>
    </location>
</feature>
<dbReference type="InterPro" id="IPR003123">
    <property type="entry name" value="VPS9"/>
</dbReference>
<gene>
    <name evidence="3" type="ORF">PAPYR_8578</name>
</gene>
<feature type="region of interest" description="Disordered" evidence="1">
    <location>
        <begin position="756"/>
        <end position="836"/>
    </location>
</feature>
<dbReference type="InterPro" id="IPR045046">
    <property type="entry name" value="Vps9-like"/>
</dbReference>
<feature type="compositionally biased region" description="Acidic residues" evidence="1">
    <location>
        <begin position="479"/>
        <end position="492"/>
    </location>
</feature>
<feature type="compositionally biased region" description="Pro residues" evidence="1">
    <location>
        <begin position="796"/>
        <end position="805"/>
    </location>
</feature>
<dbReference type="PROSITE" id="PS51205">
    <property type="entry name" value="VPS9"/>
    <property type="match status" value="1"/>
</dbReference>
<proteinExistence type="predicted"/>